<dbReference type="Proteomes" id="UP001227268">
    <property type="component" value="Unassembled WGS sequence"/>
</dbReference>
<comment type="caution">
    <text evidence="1">The sequence shown here is derived from an EMBL/GenBank/DDBJ whole genome shotgun (WGS) entry which is preliminary data.</text>
</comment>
<dbReference type="EMBL" id="JASBWT010000022">
    <property type="protein sequence ID" value="KAJ9095301.1"/>
    <property type="molecule type" value="Genomic_DNA"/>
</dbReference>
<name>A0ACC2V8A9_9TREE</name>
<protein>
    <submittedName>
        <fullName evidence="1">Uncharacterized protein</fullName>
    </submittedName>
</protein>
<gene>
    <name evidence="1" type="ORF">QFC21_005667</name>
</gene>
<accession>A0ACC2V8A9</accession>
<evidence type="ECO:0000313" key="1">
    <source>
        <dbReference type="EMBL" id="KAJ9095301.1"/>
    </source>
</evidence>
<proteinExistence type="predicted"/>
<organism evidence="1 2">
    <name type="scientific">Naganishia friedmannii</name>
    <dbReference type="NCBI Taxonomy" id="89922"/>
    <lineage>
        <taxon>Eukaryota</taxon>
        <taxon>Fungi</taxon>
        <taxon>Dikarya</taxon>
        <taxon>Basidiomycota</taxon>
        <taxon>Agaricomycotina</taxon>
        <taxon>Tremellomycetes</taxon>
        <taxon>Filobasidiales</taxon>
        <taxon>Filobasidiaceae</taxon>
        <taxon>Naganishia</taxon>
    </lineage>
</organism>
<reference evidence="1" key="1">
    <citation type="submission" date="2023-04" db="EMBL/GenBank/DDBJ databases">
        <title>Draft Genome sequencing of Naganishia species isolated from polar environments using Oxford Nanopore Technology.</title>
        <authorList>
            <person name="Leo P."/>
            <person name="Venkateswaran K."/>
        </authorList>
    </citation>
    <scope>NUCLEOTIDE SEQUENCE</scope>
    <source>
        <strain evidence="1">MNA-CCFEE 5423</strain>
    </source>
</reference>
<keyword evidence="2" id="KW-1185">Reference proteome</keyword>
<evidence type="ECO:0000313" key="2">
    <source>
        <dbReference type="Proteomes" id="UP001227268"/>
    </source>
</evidence>
<sequence length="164" mass="18774">MDEESDPIYQFFTESELESPYALYTALSLSTPPEGATKQDITAHISTITSSDIRSAYRRAALKCHPDKHASKSEEERHEMGKQFQKVGFAFAVLSDEVRRKRYDTTGRTTESSGTMFDDASAMGSWEAYFSAMYQKVDRKMLDEDKNRYQGKSPITRWVHLPVH</sequence>